<feature type="transmembrane region" description="Helical" evidence="1">
    <location>
        <begin position="12"/>
        <end position="42"/>
    </location>
</feature>
<gene>
    <name evidence="3" type="ORF">F5I99_13025</name>
</gene>
<feature type="transmembrane region" description="Helical" evidence="1">
    <location>
        <begin position="48"/>
        <end position="68"/>
    </location>
</feature>
<organism evidence="3 4">
    <name type="scientific">Nitrincola iocasae</name>
    <dbReference type="NCBI Taxonomy" id="2614693"/>
    <lineage>
        <taxon>Bacteria</taxon>
        <taxon>Pseudomonadati</taxon>
        <taxon>Pseudomonadota</taxon>
        <taxon>Gammaproteobacteria</taxon>
        <taxon>Oceanospirillales</taxon>
        <taxon>Oceanospirillaceae</taxon>
        <taxon>Nitrincola</taxon>
    </lineage>
</organism>
<dbReference type="RefSeq" id="WP_151056679.1">
    <property type="nucleotide sequence ID" value="NZ_CP044222.1"/>
</dbReference>
<name>A0A5J6LFX2_9GAMM</name>
<dbReference type="InterPro" id="IPR002810">
    <property type="entry name" value="NfeD-like_C"/>
</dbReference>
<evidence type="ECO:0000313" key="4">
    <source>
        <dbReference type="Proteomes" id="UP000325606"/>
    </source>
</evidence>
<dbReference type="Gene3D" id="2.40.50.140">
    <property type="entry name" value="Nucleic acid-binding proteins"/>
    <property type="match status" value="1"/>
</dbReference>
<proteinExistence type="predicted"/>
<feature type="domain" description="NfeD-like C-terminal" evidence="2">
    <location>
        <begin position="94"/>
        <end position="136"/>
    </location>
</feature>
<dbReference type="KEGG" id="nik:F5I99_13025"/>
<reference evidence="3 4" key="1">
    <citation type="submission" date="2019-09" db="EMBL/GenBank/DDBJ databases">
        <title>Nitrincola iocasae sp. nov., a bacterium isolated from the sediment collected at a cold seep field in South China Sea.</title>
        <authorList>
            <person name="Zhang H."/>
            <person name="Wang H."/>
            <person name="Li C."/>
        </authorList>
    </citation>
    <scope>NUCLEOTIDE SEQUENCE [LARGE SCALE GENOMIC DNA]</scope>
    <source>
        <strain evidence="3 4">KXZD1103</strain>
    </source>
</reference>
<keyword evidence="1" id="KW-0812">Transmembrane</keyword>
<protein>
    <submittedName>
        <fullName evidence="3">NfeD family protein</fullName>
    </submittedName>
</protein>
<evidence type="ECO:0000313" key="3">
    <source>
        <dbReference type="EMBL" id="QEW07348.1"/>
    </source>
</evidence>
<evidence type="ECO:0000256" key="1">
    <source>
        <dbReference type="SAM" id="Phobius"/>
    </source>
</evidence>
<dbReference type="Proteomes" id="UP000325606">
    <property type="component" value="Chromosome"/>
</dbReference>
<dbReference type="AlphaFoldDB" id="A0A5J6LFX2"/>
<dbReference type="Pfam" id="PF01957">
    <property type="entry name" value="NfeD"/>
    <property type="match status" value="1"/>
</dbReference>
<keyword evidence="4" id="KW-1185">Reference proteome</keyword>
<keyword evidence="1" id="KW-0472">Membrane</keyword>
<keyword evidence="1" id="KW-1133">Transmembrane helix</keyword>
<dbReference type="EMBL" id="CP044222">
    <property type="protein sequence ID" value="QEW07348.1"/>
    <property type="molecule type" value="Genomic_DNA"/>
</dbReference>
<evidence type="ECO:0000259" key="2">
    <source>
        <dbReference type="Pfam" id="PF01957"/>
    </source>
</evidence>
<dbReference type="InterPro" id="IPR012340">
    <property type="entry name" value="NA-bd_OB-fold"/>
</dbReference>
<accession>A0A5J6LFX2</accession>
<sequence length="137" mass="14631">MEPWHFWLLASLSLMILELLGTGFFAFALGLAALIGMLAALLNAPAPLQWIAFAISAAALAPLLRKIMRHWAPSRRHSALAGESKPLGGIILLDNNGQLKVKVEGDTYFVRSVSGRELPPGTPVTVTGFDGITALVD</sequence>